<comment type="cofactor">
    <cofactor evidence="1">
        <name>Mg(2+)</name>
        <dbReference type="ChEBI" id="CHEBI:18420"/>
    </cofactor>
</comment>
<evidence type="ECO:0000313" key="6">
    <source>
        <dbReference type="Proteomes" id="UP000204221"/>
    </source>
</evidence>
<accession>A0A221W561</accession>
<dbReference type="NCBIfam" id="TIGR01549">
    <property type="entry name" value="HAD-SF-IA-v1"/>
    <property type="match status" value="1"/>
</dbReference>
<sequence>MGLALFDLDNTLVDRVQAFHRWAREFSAAHALGAHAVGLLLAIDDDGRLPLDRFFETVRDRFGLAATADDLYADFRRDYPGHASCPREVLAGLTALRAAGWRVGVVTNGPTALQDAVLDGTGLTAVLDGWVVSEAAGVRKPDPEIFALAARRCGTDLTDSWMTGDHPDGDVMGGMSSGARTIWVRRDRAWPERLPPPAYQVDTVLEALRIISDHSADSPHQP</sequence>
<dbReference type="InterPro" id="IPR036412">
    <property type="entry name" value="HAD-like_sf"/>
</dbReference>
<name>A0A221W561_9PSEU</name>
<dbReference type="GO" id="GO:0008253">
    <property type="term" value="F:5'-nucleotidase activity"/>
    <property type="evidence" value="ECO:0007669"/>
    <property type="project" value="UniProtKB-EC"/>
</dbReference>
<dbReference type="SFLD" id="SFLDG01129">
    <property type="entry name" value="C1.5:_HAD__Beta-PGM__Phosphata"/>
    <property type="match status" value="1"/>
</dbReference>
<evidence type="ECO:0000256" key="4">
    <source>
        <dbReference type="ARBA" id="ARBA00022842"/>
    </source>
</evidence>
<gene>
    <name evidence="5" type="primary">yjjG1</name>
    <name evidence="5" type="ORF">AHOG_17080</name>
</gene>
<keyword evidence="6" id="KW-1185">Reference proteome</keyword>
<organism evidence="5 6">
    <name type="scientific">Actinoalloteichus hoggarensis</name>
    <dbReference type="NCBI Taxonomy" id="1470176"/>
    <lineage>
        <taxon>Bacteria</taxon>
        <taxon>Bacillati</taxon>
        <taxon>Actinomycetota</taxon>
        <taxon>Actinomycetes</taxon>
        <taxon>Pseudonocardiales</taxon>
        <taxon>Pseudonocardiaceae</taxon>
        <taxon>Actinoalloteichus</taxon>
    </lineage>
</organism>
<dbReference type="SUPFAM" id="SSF56784">
    <property type="entry name" value="HAD-like"/>
    <property type="match status" value="1"/>
</dbReference>
<dbReference type="EC" id="3.1.3.5" evidence="5"/>
<dbReference type="SFLD" id="SFLDS00003">
    <property type="entry name" value="Haloacid_Dehalogenase"/>
    <property type="match status" value="1"/>
</dbReference>
<dbReference type="GO" id="GO:0046872">
    <property type="term" value="F:metal ion binding"/>
    <property type="evidence" value="ECO:0007669"/>
    <property type="project" value="UniProtKB-KW"/>
</dbReference>
<dbReference type="InterPro" id="IPR023214">
    <property type="entry name" value="HAD_sf"/>
</dbReference>
<dbReference type="RefSeq" id="WP_157736873.1">
    <property type="nucleotide sequence ID" value="NZ_CP022521.1"/>
</dbReference>
<dbReference type="EMBL" id="CP022521">
    <property type="protein sequence ID" value="ASO21042.1"/>
    <property type="molecule type" value="Genomic_DNA"/>
</dbReference>
<evidence type="ECO:0000256" key="1">
    <source>
        <dbReference type="ARBA" id="ARBA00001946"/>
    </source>
</evidence>
<keyword evidence="4" id="KW-0460">Magnesium</keyword>
<keyword evidence="2" id="KW-0479">Metal-binding</keyword>
<reference evidence="5 6" key="1">
    <citation type="submission" date="2017-07" db="EMBL/GenBank/DDBJ databases">
        <title>Complete genome sequence of Actinoalloteichus hoggarensis DSM 45943, type strain of Actinoalloteichus hoggarensis.</title>
        <authorList>
            <person name="Ruckert C."/>
            <person name="Nouioui I."/>
            <person name="Willmese J."/>
            <person name="van Wezel G."/>
            <person name="Klenk H.-P."/>
            <person name="Kalinowski J."/>
            <person name="Zotchev S.B."/>
        </authorList>
    </citation>
    <scope>NUCLEOTIDE SEQUENCE [LARGE SCALE GENOMIC DNA]</scope>
    <source>
        <strain evidence="5 6">DSM 45943</strain>
    </source>
</reference>
<dbReference type="GO" id="GO:0044281">
    <property type="term" value="P:small molecule metabolic process"/>
    <property type="evidence" value="ECO:0007669"/>
    <property type="project" value="UniProtKB-ARBA"/>
</dbReference>
<dbReference type="Gene3D" id="3.40.50.1000">
    <property type="entry name" value="HAD superfamily/HAD-like"/>
    <property type="match status" value="1"/>
</dbReference>
<evidence type="ECO:0000256" key="3">
    <source>
        <dbReference type="ARBA" id="ARBA00022801"/>
    </source>
</evidence>
<dbReference type="PANTHER" id="PTHR46470">
    <property type="entry name" value="N-ACYLNEURAMINATE-9-PHOSPHATASE"/>
    <property type="match status" value="1"/>
</dbReference>
<dbReference type="AlphaFoldDB" id="A0A221W561"/>
<evidence type="ECO:0000256" key="2">
    <source>
        <dbReference type="ARBA" id="ARBA00022723"/>
    </source>
</evidence>
<dbReference type="InterPro" id="IPR006439">
    <property type="entry name" value="HAD-SF_hydro_IA"/>
</dbReference>
<dbReference type="OrthoDB" id="3680851at2"/>
<protein>
    <submittedName>
        <fullName evidence="5">Pyrimidine 5'-nucleotidase YjjG</fullName>
        <ecNumber evidence="5">3.1.3.5</ecNumber>
    </submittedName>
</protein>
<dbReference type="PANTHER" id="PTHR46470:SF2">
    <property type="entry name" value="GLYCERALDEHYDE 3-PHOSPHATE PHOSPHATASE"/>
    <property type="match status" value="1"/>
</dbReference>
<dbReference type="Gene3D" id="1.20.120.710">
    <property type="entry name" value="Haloacid dehalogenase hydrolase-like domain"/>
    <property type="match status" value="1"/>
</dbReference>
<dbReference type="InterPro" id="IPR051400">
    <property type="entry name" value="HAD-like_hydrolase"/>
</dbReference>
<dbReference type="Proteomes" id="UP000204221">
    <property type="component" value="Chromosome"/>
</dbReference>
<keyword evidence="3 5" id="KW-0378">Hydrolase</keyword>
<dbReference type="Pfam" id="PF00702">
    <property type="entry name" value="Hydrolase"/>
    <property type="match status" value="1"/>
</dbReference>
<dbReference type="KEGG" id="ahg:AHOG_17080"/>
<evidence type="ECO:0000313" key="5">
    <source>
        <dbReference type="EMBL" id="ASO21042.1"/>
    </source>
</evidence>
<proteinExistence type="predicted"/>
<dbReference type="PRINTS" id="PR00413">
    <property type="entry name" value="HADHALOGNASE"/>
</dbReference>